<evidence type="ECO:0000313" key="11">
    <source>
        <dbReference type="EMBL" id="TFY75333.1"/>
    </source>
</evidence>
<gene>
    <name evidence="11" type="ORF">EWM64_g8679</name>
</gene>
<feature type="transmembrane region" description="Helical" evidence="10">
    <location>
        <begin position="150"/>
        <end position="181"/>
    </location>
</feature>
<dbReference type="InterPro" id="IPR001499">
    <property type="entry name" value="GPCR_STE3"/>
</dbReference>
<keyword evidence="6" id="KW-0297">G-protein coupled receptor</keyword>
<dbReference type="InterPro" id="IPR001546">
    <property type="entry name" value="GPCR_Pheromne_A_rcpt"/>
</dbReference>
<comment type="subcellular location">
    <subcellularLocation>
        <location evidence="1">Membrane</location>
        <topology evidence="1">Multi-pass membrane protein</topology>
    </subcellularLocation>
</comment>
<dbReference type="GO" id="GO:0005886">
    <property type="term" value="C:plasma membrane"/>
    <property type="evidence" value="ECO:0007669"/>
    <property type="project" value="TreeGrafter"/>
</dbReference>
<keyword evidence="7 10" id="KW-0472">Membrane</keyword>
<feature type="transmembrane region" description="Helical" evidence="10">
    <location>
        <begin position="110"/>
        <end position="130"/>
    </location>
</feature>
<evidence type="ECO:0000256" key="7">
    <source>
        <dbReference type="ARBA" id="ARBA00023136"/>
    </source>
</evidence>
<evidence type="ECO:0000256" key="2">
    <source>
        <dbReference type="ARBA" id="ARBA00011085"/>
    </source>
</evidence>
<dbReference type="PANTHER" id="PTHR28097:SF1">
    <property type="entry name" value="PHEROMONE A FACTOR RECEPTOR"/>
    <property type="match status" value="1"/>
</dbReference>
<evidence type="ECO:0000256" key="4">
    <source>
        <dbReference type="ARBA" id="ARBA00022692"/>
    </source>
</evidence>
<accession>A0A4Y9ZMX7</accession>
<dbReference type="Proteomes" id="UP000298061">
    <property type="component" value="Unassembled WGS sequence"/>
</dbReference>
<dbReference type="Pfam" id="PF02076">
    <property type="entry name" value="STE3"/>
    <property type="match status" value="1"/>
</dbReference>
<comment type="caution">
    <text evidence="11">The sequence shown here is derived from an EMBL/GenBank/DDBJ whole genome shotgun (WGS) entry which is preliminary data.</text>
</comment>
<dbReference type="AlphaFoldDB" id="A0A4Y9ZMX7"/>
<evidence type="ECO:0000256" key="5">
    <source>
        <dbReference type="ARBA" id="ARBA00022989"/>
    </source>
</evidence>
<keyword evidence="3" id="KW-0589">Pheromone response</keyword>
<feature type="transmembrane region" description="Helical" evidence="10">
    <location>
        <begin position="202"/>
        <end position="226"/>
    </location>
</feature>
<keyword evidence="4 10" id="KW-0812">Transmembrane</keyword>
<evidence type="ECO:0000256" key="6">
    <source>
        <dbReference type="ARBA" id="ARBA00023040"/>
    </source>
</evidence>
<keyword evidence="12" id="KW-1185">Reference proteome</keyword>
<dbReference type="PRINTS" id="PR00900">
    <property type="entry name" value="PHEROMONEAR"/>
</dbReference>
<dbReference type="PANTHER" id="PTHR28097">
    <property type="entry name" value="PHEROMONE A FACTOR RECEPTOR"/>
    <property type="match status" value="1"/>
</dbReference>
<protein>
    <submittedName>
        <fullName evidence="11">Uncharacterized protein</fullName>
    </submittedName>
</protein>
<comment type="similarity">
    <text evidence="2">Belongs to the G-protein coupled receptor 4 family.</text>
</comment>
<dbReference type="GO" id="GO:0000750">
    <property type="term" value="P:pheromone-dependent signal transduction involved in conjugation with cellular fusion"/>
    <property type="evidence" value="ECO:0007669"/>
    <property type="project" value="TreeGrafter"/>
</dbReference>
<keyword evidence="5 10" id="KW-1133">Transmembrane helix</keyword>
<dbReference type="GO" id="GO:0004933">
    <property type="term" value="F:mating-type a-factor pheromone receptor activity"/>
    <property type="evidence" value="ECO:0007669"/>
    <property type="project" value="InterPro"/>
</dbReference>
<dbReference type="EMBL" id="SFCI01001619">
    <property type="protein sequence ID" value="TFY75333.1"/>
    <property type="molecule type" value="Genomic_DNA"/>
</dbReference>
<reference evidence="11 12" key="1">
    <citation type="submission" date="2019-02" db="EMBL/GenBank/DDBJ databases">
        <title>Genome sequencing of the rare red list fungi Hericium alpestre (H. flagellum).</title>
        <authorList>
            <person name="Buettner E."/>
            <person name="Kellner H."/>
        </authorList>
    </citation>
    <scope>NUCLEOTIDE SEQUENCE [LARGE SCALE GENOMIC DNA]</scope>
    <source>
        <strain evidence="11 12">DSM 108284</strain>
    </source>
</reference>
<keyword evidence="8" id="KW-0675">Receptor</keyword>
<evidence type="ECO:0000256" key="8">
    <source>
        <dbReference type="ARBA" id="ARBA00023170"/>
    </source>
</evidence>
<dbReference type="PRINTS" id="PR00899">
    <property type="entry name" value="GPCRSTE3"/>
</dbReference>
<name>A0A4Y9ZMX7_9AGAM</name>
<feature type="transmembrane region" description="Helical" evidence="10">
    <location>
        <begin position="29"/>
        <end position="52"/>
    </location>
</feature>
<evidence type="ECO:0000313" key="12">
    <source>
        <dbReference type="Proteomes" id="UP000298061"/>
    </source>
</evidence>
<sequence length="408" mass="45890">MYAQLPVASILAALCVLIPMPWHWRARNIATLSIIAWLFISNMIYFVNSIVWADSARVVIPVWCDIVTKLQMGANIGLPAACLCVCVRLESIAAVRSVTVSRASKQRRMLFDAGMCWGLPVLYMALHYVVQGHRFDIIENFGCRPTVYVSIAAIFIVFIPPLVLSVTTLVFAGLALAHFFRRRMMFAKHLQQSNSGLTTARYFRLMLMAVVEMFWTIVVSALNVYFTTRSGLRPWTGWGDVHFDFPQIGQFPFVLISMDDRRWTFALWWTLPVSSYIFFLFFGFGEDALREYRKCMDWVRVHIFRRPTSSSSFAPMGSSSRYSPSVPVPLSSTSSFGTETKPSVHAYGNKILSPKALEAADAGSSVNIASTPPHTPLDHPASAYYLATFAPVEQPPPKHARFSFAIRL</sequence>
<organism evidence="11 12">
    <name type="scientific">Hericium alpestre</name>
    <dbReference type="NCBI Taxonomy" id="135208"/>
    <lineage>
        <taxon>Eukaryota</taxon>
        <taxon>Fungi</taxon>
        <taxon>Dikarya</taxon>
        <taxon>Basidiomycota</taxon>
        <taxon>Agaricomycotina</taxon>
        <taxon>Agaricomycetes</taxon>
        <taxon>Russulales</taxon>
        <taxon>Hericiaceae</taxon>
        <taxon>Hericium</taxon>
    </lineage>
</organism>
<proteinExistence type="inferred from homology"/>
<dbReference type="OrthoDB" id="2874149at2759"/>
<evidence type="ECO:0000256" key="10">
    <source>
        <dbReference type="SAM" id="Phobius"/>
    </source>
</evidence>
<dbReference type="CDD" id="cd14966">
    <property type="entry name" value="7tmD_STE3"/>
    <property type="match status" value="1"/>
</dbReference>
<evidence type="ECO:0000256" key="9">
    <source>
        <dbReference type="ARBA" id="ARBA00023224"/>
    </source>
</evidence>
<feature type="transmembrane region" description="Helical" evidence="10">
    <location>
        <begin position="6"/>
        <end position="22"/>
    </location>
</feature>
<evidence type="ECO:0000256" key="1">
    <source>
        <dbReference type="ARBA" id="ARBA00004141"/>
    </source>
</evidence>
<feature type="transmembrane region" description="Helical" evidence="10">
    <location>
        <begin position="265"/>
        <end position="284"/>
    </location>
</feature>
<keyword evidence="9" id="KW-0807">Transducer</keyword>
<evidence type="ECO:0000256" key="3">
    <source>
        <dbReference type="ARBA" id="ARBA00022507"/>
    </source>
</evidence>